<dbReference type="GO" id="GO:0004458">
    <property type="term" value="F:D-lactate dehydrogenase (cytochrome) activity"/>
    <property type="evidence" value="ECO:0007669"/>
    <property type="project" value="TreeGrafter"/>
</dbReference>
<proteinExistence type="predicted"/>
<dbReference type="PROSITE" id="PS51387">
    <property type="entry name" value="FAD_PCMH"/>
    <property type="match status" value="1"/>
</dbReference>
<dbReference type="GO" id="GO:1903457">
    <property type="term" value="P:lactate catabolic process"/>
    <property type="evidence" value="ECO:0007669"/>
    <property type="project" value="TreeGrafter"/>
</dbReference>
<accession>A0A3E0X1X8</accession>
<dbReference type="Gene3D" id="3.30.465.10">
    <property type="match status" value="1"/>
</dbReference>
<dbReference type="GO" id="GO:0071949">
    <property type="term" value="F:FAD binding"/>
    <property type="evidence" value="ECO:0007669"/>
    <property type="project" value="InterPro"/>
</dbReference>
<dbReference type="Pfam" id="PF01565">
    <property type="entry name" value="FAD_binding_4"/>
    <property type="match status" value="1"/>
</dbReference>
<dbReference type="Proteomes" id="UP000256763">
    <property type="component" value="Unassembled WGS sequence"/>
</dbReference>
<dbReference type="InterPro" id="IPR036318">
    <property type="entry name" value="FAD-bd_PCMH-like_sf"/>
</dbReference>
<keyword evidence="1" id="KW-0285">Flavoprotein</keyword>
<protein>
    <submittedName>
        <fullName evidence="4">FAD-linked oxidase</fullName>
    </submittedName>
</protein>
<evidence type="ECO:0000259" key="3">
    <source>
        <dbReference type="PROSITE" id="PS51387"/>
    </source>
</evidence>
<evidence type="ECO:0000313" key="4">
    <source>
        <dbReference type="EMBL" id="RFA38500.1"/>
    </source>
</evidence>
<sequence>MVEKQQLAALISELSDLSLITDPGRLERFSRDFAWFSPILTEQLADKRADLVVRPNDETEIKRVIAACHRHRVPLTLRGSGTGNYGQCTPLEGGVVMDMSALNQVRWIEGGVARVQAGTRLVNIDKEARPKGWEMRLLPSTYRLATAGGFYCGGFGGVGSITYGSIGDPGNVLGVRALSLEAEPRELELRGREALDLYHAYGVNGIITEIEFALAPAYDWQEALLTFPDFMEAVRFCQTLGRASGVIKKLLTVLADPLPQMCGLEEQVPAGRTAVLCIVAKPSFDATRELCEQYGGAIALTQEHADVYGTAHSLIEHAWNHTTLHIFKRDKGITYLQSGFRPWENVEKVEQMYRHFGDEVMMHLEFLRADGALTCSGLQVVRYTDEQRLNAIIQFHRDHGVHIANPHVYTLEEGGKLEVDPRQLAMKRRLDPAGLLNPGKMRSWEEEAVA</sequence>
<dbReference type="AlphaFoldDB" id="A0A3E0X1X8"/>
<evidence type="ECO:0000256" key="1">
    <source>
        <dbReference type="ARBA" id="ARBA00022630"/>
    </source>
</evidence>
<dbReference type="InterPro" id="IPR016164">
    <property type="entry name" value="FAD-linked_Oxase-like_C"/>
</dbReference>
<dbReference type="InterPro" id="IPR006094">
    <property type="entry name" value="Oxid_FAD_bind_N"/>
</dbReference>
<dbReference type="EMBL" id="NFZW01000003">
    <property type="protein sequence ID" value="RFA38500.1"/>
    <property type="molecule type" value="Genomic_DNA"/>
</dbReference>
<reference evidence="5" key="1">
    <citation type="submission" date="2017-05" db="EMBL/GenBank/DDBJ databases">
        <authorList>
            <person name="Sharma S."/>
            <person name="Sidhu C."/>
            <person name="Pinnaka A.K."/>
        </authorList>
    </citation>
    <scope>NUCLEOTIDE SEQUENCE [LARGE SCALE GENOMIC DNA]</scope>
    <source>
        <strain evidence="5">AK93</strain>
    </source>
</reference>
<comment type="caution">
    <text evidence="4">The sequence shown here is derived from an EMBL/GenBank/DDBJ whole genome shotgun (WGS) entry which is preliminary data.</text>
</comment>
<feature type="domain" description="FAD-binding PCMH-type" evidence="3">
    <location>
        <begin position="45"/>
        <end position="217"/>
    </location>
</feature>
<dbReference type="InterPro" id="IPR016166">
    <property type="entry name" value="FAD-bd_PCMH"/>
</dbReference>
<keyword evidence="2" id="KW-0274">FAD</keyword>
<dbReference type="PANTHER" id="PTHR11748:SF119">
    <property type="entry name" value="D-2-HYDROXYGLUTARATE DEHYDROGENASE"/>
    <property type="match status" value="1"/>
</dbReference>
<dbReference type="SUPFAM" id="SSF55103">
    <property type="entry name" value="FAD-linked oxidases, C-terminal domain"/>
    <property type="match status" value="1"/>
</dbReference>
<gene>
    <name evidence="4" type="ORF">CAL65_03885</name>
</gene>
<dbReference type="GO" id="GO:0008720">
    <property type="term" value="F:D-lactate dehydrogenase (NAD+) activity"/>
    <property type="evidence" value="ECO:0007669"/>
    <property type="project" value="TreeGrafter"/>
</dbReference>
<dbReference type="RefSeq" id="WP_116347481.1">
    <property type="nucleotide sequence ID" value="NZ_NFZW01000003.1"/>
</dbReference>
<organism evidence="4 5">
    <name type="scientific">Alkalilimnicola ehrlichii</name>
    <dbReference type="NCBI Taxonomy" id="351052"/>
    <lineage>
        <taxon>Bacteria</taxon>
        <taxon>Pseudomonadati</taxon>
        <taxon>Pseudomonadota</taxon>
        <taxon>Gammaproteobacteria</taxon>
        <taxon>Chromatiales</taxon>
        <taxon>Ectothiorhodospiraceae</taxon>
        <taxon>Alkalilimnicola</taxon>
    </lineage>
</organism>
<dbReference type="SUPFAM" id="SSF56176">
    <property type="entry name" value="FAD-binding/transporter-associated domain-like"/>
    <property type="match status" value="1"/>
</dbReference>
<keyword evidence="5" id="KW-1185">Reference proteome</keyword>
<name>A0A3E0X1X8_9GAMM</name>
<dbReference type="InterPro" id="IPR016169">
    <property type="entry name" value="FAD-bd_PCMH_sub2"/>
</dbReference>
<evidence type="ECO:0000256" key="2">
    <source>
        <dbReference type="ARBA" id="ARBA00022827"/>
    </source>
</evidence>
<dbReference type="PANTHER" id="PTHR11748">
    <property type="entry name" value="D-LACTATE DEHYDROGENASE"/>
    <property type="match status" value="1"/>
</dbReference>
<evidence type="ECO:0000313" key="5">
    <source>
        <dbReference type="Proteomes" id="UP000256763"/>
    </source>
</evidence>